<evidence type="ECO:0000256" key="1">
    <source>
        <dbReference type="RuleBase" id="RU367065"/>
    </source>
</evidence>
<dbReference type="OrthoDB" id="31183at2759"/>
<accession>A0A8K0P1M7</accession>
<dbReference type="GO" id="GO:0030515">
    <property type="term" value="F:snoRNA binding"/>
    <property type="evidence" value="ECO:0007669"/>
    <property type="project" value="TreeGrafter"/>
</dbReference>
<comment type="subcellular location">
    <subcellularLocation>
        <location evidence="1">Nucleus</location>
        <location evidence="1">Nucleolus</location>
    </subcellularLocation>
</comment>
<comment type="function">
    <text evidence="1">Involved in nucleolar processing of pre-18S ribosomal RNA.</text>
</comment>
<dbReference type="GO" id="GO:0000462">
    <property type="term" value="P:maturation of SSU-rRNA from tricistronic rRNA transcript (SSU-rRNA, 5.8S rRNA, LSU-rRNA)"/>
    <property type="evidence" value="ECO:0007669"/>
    <property type="project" value="TreeGrafter"/>
</dbReference>
<keyword evidence="3" id="KW-1185">Reference proteome</keyword>
<dbReference type="Proteomes" id="UP000792457">
    <property type="component" value="Unassembled WGS sequence"/>
</dbReference>
<comment type="similarity">
    <text evidence="1">Belongs to the HEATR1/UTP10 family.</text>
</comment>
<dbReference type="GO" id="GO:0045943">
    <property type="term" value="P:positive regulation of transcription by RNA polymerase I"/>
    <property type="evidence" value="ECO:0007669"/>
    <property type="project" value="TreeGrafter"/>
</dbReference>
<organism evidence="2 3">
    <name type="scientific">Ladona fulva</name>
    <name type="common">Scarce chaser dragonfly</name>
    <name type="synonym">Libellula fulva</name>
    <dbReference type="NCBI Taxonomy" id="123851"/>
    <lineage>
        <taxon>Eukaryota</taxon>
        <taxon>Metazoa</taxon>
        <taxon>Ecdysozoa</taxon>
        <taxon>Arthropoda</taxon>
        <taxon>Hexapoda</taxon>
        <taxon>Insecta</taxon>
        <taxon>Pterygota</taxon>
        <taxon>Palaeoptera</taxon>
        <taxon>Odonata</taxon>
        <taxon>Epiprocta</taxon>
        <taxon>Anisoptera</taxon>
        <taxon>Libelluloidea</taxon>
        <taxon>Libellulidae</taxon>
        <taxon>Ladona</taxon>
    </lineage>
</organism>
<name>A0A8K0P1M7_LADFU</name>
<dbReference type="PANTHER" id="PTHR13457:SF1">
    <property type="entry name" value="HEAT REPEAT-CONTAINING PROTEIN 1"/>
    <property type="match status" value="1"/>
</dbReference>
<feature type="non-terminal residue" evidence="2">
    <location>
        <position position="120"/>
    </location>
</feature>
<dbReference type="InterPro" id="IPR040191">
    <property type="entry name" value="UTP10"/>
</dbReference>
<dbReference type="AlphaFoldDB" id="A0A8K0P1M7"/>
<dbReference type="GO" id="GO:0034455">
    <property type="term" value="C:t-UTP complex"/>
    <property type="evidence" value="ECO:0007669"/>
    <property type="project" value="TreeGrafter"/>
</dbReference>
<reference evidence="2" key="2">
    <citation type="submission" date="2017-10" db="EMBL/GenBank/DDBJ databases">
        <title>Ladona fulva Genome sequencing and assembly.</title>
        <authorList>
            <person name="Murali S."/>
            <person name="Richards S."/>
            <person name="Bandaranaike D."/>
            <person name="Bellair M."/>
            <person name="Blankenburg K."/>
            <person name="Chao H."/>
            <person name="Dinh H."/>
            <person name="Doddapaneni H."/>
            <person name="Dugan-Rocha S."/>
            <person name="Elkadiri S."/>
            <person name="Gnanaolivu R."/>
            <person name="Hernandez B."/>
            <person name="Skinner E."/>
            <person name="Javaid M."/>
            <person name="Lee S."/>
            <person name="Li M."/>
            <person name="Ming W."/>
            <person name="Munidasa M."/>
            <person name="Muniz J."/>
            <person name="Nguyen L."/>
            <person name="Hughes D."/>
            <person name="Osuji N."/>
            <person name="Pu L.-L."/>
            <person name="Puazo M."/>
            <person name="Qu C."/>
            <person name="Quiroz J."/>
            <person name="Raj R."/>
            <person name="Weissenberger G."/>
            <person name="Xin Y."/>
            <person name="Zou X."/>
            <person name="Han Y."/>
            <person name="Worley K."/>
            <person name="Muzny D."/>
            <person name="Gibbs R."/>
        </authorList>
    </citation>
    <scope>NUCLEOTIDE SEQUENCE</scope>
    <source>
        <strain evidence="2">Sampled in the wild</strain>
    </source>
</reference>
<dbReference type="GO" id="GO:0030686">
    <property type="term" value="C:90S preribosome"/>
    <property type="evidence" value="ECO:0007669"/>
    <property type="project" value="TreeGrafter"/>
</dbReference>
<gene>
    <name evidence="2" type="ORF">J437_LFUL007907</name>
</gene>
<keyword evidence="1" id="KW-0687">Ribonucleoprotein</keyword>
<protein>
    <recommendedName>
        <fullName evidence="1">HEAT repeat-containing protein 1</fullName>
    </recommendedName>
</protein>
<proteinExistence type="inferred from homology"/>
<evidence type="ECO:0000313" key="3">
    <source>
        <dbReference type="Proteomes" id="UP000792457"/>
    </source>
</evidence>
<sequence>MANTSLAQQLKQLALPQTSLLLKTHKRDSFLFDPNEAANLDLETVLEIGLSGLRELQELNPEFHAFENSLFDVTSVGVQRAVLERDTNDLLDENINRFLSLLSPYVLLKPAHRALEWLIQ</sequence>
<keyword evidence="1" id="KW-0698">rRNA processing</keyword>
<dbReference type="PANTHER" id="PTHR13457">
    <property type="entry name" value="BAP28"/>
    <property type="match status" value="1"/>
</dbReference>
<comment type="caution">
    <text evidence="2">The sequence shown here is derived from an EMBL/GenBank/DDBJ whole genome shotgun (WGS) entry which is preliminary data.</text>
</comment>
<evidence type="ECO:0000313" key="2">
    <source>
        <dbReference type="EMBL" id="KAG8229732.1"/>
    </source>
</evidence>
<dbReference type="EMBL" id="KZ308444">
    <property type="protein sequence ID" value="KAG8229732.1"/>
    <property type="molecule type" value="Genomic_DNA"/>
</dbReference>
<reference evidence="2" key="1">
    <citation type="submission" date="2013-04" db="EMBL/GenBank/DDBJ databases">
        <authorList>
            <person name="Qu J."/>
            <person name="Murali S.C."/>
            <person name="Bandaranaike D."/>
            <person name="Bellair M."/>
            <person name="Blankenburg K."/>
            <person name="Chao H."/>
            <person name="Dinh H."/>
            <person name="Doddapaneni H."/>
            <person name="Downs B."/>
            <person name="Dugan-Rocha S."/>
            <person name="Elkadiri S."/>
            <person name="Gnanaolivu R.D."/>
            <person name="Hernandez B."/>
            <person name="Javaid M."/>
            <person name="Jayaseelan J.C."/>
            <person name="Lee S."/>
            <person name="Li M."/>
            <person name="Ming W."/>
            <person name="Munidasa M."/>
            <person name="Muniz J."/>
            <person name="Nguyen L."/>
            <person name="Ongeri F."/>
            <person name="Osuji N."/>
            <person name="Pu L.-L."/>
            <person name="Puazo M."/>
            <person name="Qu C."/>
            <person name="Quiroz J."/>
            <person name="Raj R."/>
            <person name="Weissenberger G."/>
            <person name="Xin Y."/>
            <person name="Zou X."/>
            <person name="Han Y."/>
            <person name="Richards S."/>
            <person name="Worley K."/>
            <person name="Muzny D."/>
            <person name="Gibbs R."/>
        </authorList>
    </citation>
    <scope>NUCLEOTIDE SEQUENCE</scope>
    <source>
        <strain evidence="2">Sampled in the wild</strain>
    </source>
</reference>
<keyword evidence="1" id="KW-0690">Ribosome biogenesis</keyword>
<keyword evidence="1" id="KW-0539">Nucleus</keyword>
<dbReference type="GO" id="GO:0032040">
    <property type="term" value="C:small-subunit processome"/>
    <property type="evidence" value="ECO:0007669"/>
    <property type="project" value="TreeGrafter"/>
</dbReference>